<keyword evidence="5 10" id="KW-0472">Membrane</keyword>
<organism evidence="11 12">
    <name type="scientific">Georgenia ruanii</name>
    <dbReference type="NCBI Taxonomy" id="348442"/>
    <lineage>
        <taxon>Bacteria</taxon>
        <taxon>Bacillati</taxon>
        <taxon>Actinomycetota</taxon>
        <taxon>Actinomycetes</taxon>
        <taxon>Micrococcales</taxon>
        <taxon>Bogoriellaceae</taxon>
        <taxon>Georgenia</taxon>
    </lineage>
</organism>
<keyword evidence="3 10" id="KW-0812">Transmembrane</keyword>
<comment type="catalytic activity">
    <reaction evidence="8">
        <text>fluoride(in) = fluoride(out)</text>
        <dbReference type="Rhea" id="RHEA:76159"/>
        <dbReference type="ChEBI" id="CHEBI:17051"/>
    </reaction>
    <physiologicalReaction direction="left-to-right" evidence="8">
        <dbReference type="Rhea" id="RHEA:76160"/>
    </physiologicalReaction>
</comment>
<keyword evidence="12" id="KW-1185">Reference proteome</keyword>
<dbReference type="EMBL" id="WHPD01001048">
    <property type="protein sequence ID" value="MPV87974.1"/>
    <property type="molecule type" value="Genomic_DNA"/>
</dbReference>
<dbReference type="InterPro" id="IPR003691">
    <property type="entry name" value="FluC"/>
</dbReference>
<comment type="subcellular location">
    <subcellularLocation>
        <location evidence="1 10">Cell membrane</location>
        <topology evidence="1 10">Multi-pass membrane protein</topology>
    </subcellularLocation>
</comment>
<accession>A0A7J9UW73</accession>
<comment type="function">
    <text evidence="9 10">Fluoride-specific ion channel. Important for reducing fluoride concentration in the cell, thus reducing its toxicity.</text>
</comment>
<evidence type="ECO:0000256" key="8">
    <source>
        <dbReference type="ARBA" id="ARBA00035585"/>
    </source>
</evidence>
<feature type="transmembrane region" description="Helical" evidence="10">
    <location>
        <begin position="40"/>
        <end position="60"/>
    </location>
</feature>
<dbReference type="GO" id="GO:0046872">
    <property type="term" value="F:metal ion binding"/>
    <property type="evidence" value="ECO:0007669"/>
    <property type="project" value="UniProtKB-KW"/>
</dbReference>
<keyword evidence="4 10" id="KW-1133">Transmembrane helix</keyword>
<proteinExistence type="inferred from homology"/>
<evidence type="ECO:0000256" key="9">
    <source>
        <dbReference type="ARBA" id="ARBA00049940"/>
    </source>
</evidence>
<protein>
    <recommendedName>
        <fullName evidence="10">Fluoride-specific ion channel FluC</fullName>
    </recommendedName>
</protein>
<reference evidence="11 12" key="1">
    <citation type="submission" date="2019-10" db="EMBL/GenBank/DDBJ databases">
        <title>Georgenia wutianyii sp. nov. and Georgenia yuyongxinii sp. nov. isolated from plateau pika (Ochotona curzoniae) in the Qinghai-Tibet plateau of China.</title>
        <authorList>
            <person name="Tian Z."/>
        </authorList>
    </citation>
    <scope>NUCLEOTIDE SEQUENCE [LARGE SCALE GENOMIC DNA]</scope>
    <source>
        <strain evidence="11 12">JCM 15130</strain>
    </source>
</reference>
<dbReference type="PANTHER" id="PTHR28259">
    <property type="entry name" value="FLUORIDE EXPORT PROTEIN 1-RELATED"/>
    <property type="match status" value="1"/>
</dbReference>
<evidence type="ECO:0000256" key="6">
    <source>
        <dbReference type="ARBA" id="ARBA00023303"/>
    </source>
</evidence>
<keyword evidence="10" id="KW-0813">Transport</keyword>
<dbReference type="AlphaFoldDB" id="A0A7J9UW73"/>
<dbReference type="Proteomes" id="UP000429644">
    <property type="component" value="Unassembled WGS sequence"/>
</dbReference>
<dbReference type="GO" id="GO:0062054">
    <property type="term" value="F:fluoride channel activity"/>
    <property type="evidence" value="ECO:0007669"/>
    <property type="project" value="UniProtKB-UniRule"/>
</dbReference>
<dbReference type="Pfam" id="PF02537">
    <property type="entry name" value="CRCB"/>
    <property type="match status" value="1"/>
</dbReference>
<evidence type="ECO:0000256" key="1">
    <source>
        <dbReference type="ARBA" id="ARBA00004651"/>
    </source>
</evidence>
<evidence type="ECO:0000256" key="10">
    <source>
        <dbReference type="HAMAP-Rule" id="MF_00454"/>
    </source>
</evidence>
<evidence type="ECO:0000256" key="2">
    <source>
        <dbReference type="ARBA" id="ARBA00022475"/>
    </source>
</evidence>
<feature type="transmembrane region" description="Helical" evidence="10">
    <location>
        <begin position="102"/>
        <end position="124"/>
    </location>
</feature>
<feature type="transmembrane region" description="Helical" evidence="10">
    <location>
        <begin position="9"/>
        <end position="28"/>
    </location>
</feature>
<dbReference type="GO" id="GO:0005886">
    <property type="term" value="C:plasma membrane"/>
    <property type="evidence" value="ECO:0007669"/>
    <property type="project" value="UniProtKB-SubCell"/>
</dbReference>
<feature type="binding site" evidence="10">
    <location>
        <position position="85"/>
    </location>
    <ligand>
        <name>Na(+)</name>
        <dbReference type="ChEBI" id="CHEBI:29101"/>
        <note>structural</note>
    </ligand>
</feature>
<dbReference type="HAMAP" id="MF_00454">
    <property type="entry name" value="FluC"/>
    <property type="match status" value="1"/>
</dbReference>
<evidence type="ECO:0000313" key="11">
    <source>
        <dbReference type="EMBL" id="MPV87974.1"/>
    </source>
</evidence>
<keyword evidence="10" id="KW-0406">Ion transport</keyword>
<evidence type="ECO:0000256" key="5">
    <source>
        <dbReference type="ARBA" id="ARBA00023136"/>
    </source>
</evidence>
<sequence length="136" mass="14078">MHRPTYLRAGAWAAVGVGGAAGTLARFGTDRLAGPAEVPWSTFAVNIVGAFLLGLLLEVYAARRPSRRGDRLRLLLGTGFLGGFTTYSTFARQVGVLLHGGALAGLGYAAAMVLTGLGAAALGVKLAEVLLRRRPS</sequence>
<dbReference type="OrthoDB" id="4408652at2"/>
<comment type="activity regulation">
    <text evidence="10">Na(+) is not transported, but it plays an essential structural role and its presence is essential for fluoride channel function.</text>
</comment>
<feature type="transmembrane region" description="Helical" evidence="10">
    <location>
        <begin position="72"/>
        <end position="90"/>
    </location>
</feature>
<keyword evidence="6 10" id="KW-0407">Ion channel</keyword>
<comment type="similarity">
    <text evidence="7 10">Belongs to the fluoride channel Fluc/FEX (TC 1.A.43) family.</text>
</comment>
<evidence type="ECO:0000256" key="7">
    <source>
        <dbReference type="ARBA" id="ARBA00035120"/>
    </source>
</evidence>
<keyword evidence="10" id="KW-0479">Metal-binding</keyword>
<feature type="binding site" evidence="10">
    <location>
        <position position="82"/>
    </location>
    <ligand>
        <name>Na(+)</name>
        <dbReference type="ChEBI" id="CHEBI:29101"/>
        <note>structural</note>
    </ligand>
</feature>
<keyword evidence="10" id="KW-0915">Sodium</keyword>
<dbReference type="PANTHER" id="PTHR28259:SF1">
    <property type="entry name" value="FLUORIDE EXPORT PROTEIN 1-RELATED"/>
    <property type="match status" value="1"/>
</dbReference>
<comment type="caution">
    <text evidence="11">The sequence shown here is derived from an EMBL/GenBank/DDBJ whole genome shotgun (WGS) entry which is preliminary data.</text>
</comment>
<evidence type="ECO:0000313" key="12">
    <source>
        <dbReference type="Proteomes" id="UP000429644"/>
    </source>
</evidence>
<keyword evidence="2 10" id="KW-1003">Cell membrane</keyword>
<dbReference type="GO" id="GO:0140114">
    <property type="term" value="P:cellular detoxification of fluoride"/>
    <property type="evidence" value="ECO:0007669"/>
    <property type="project" value="UniProtKB-UniRule"/>
</dbReference>
<gene>
    <name evidence="10" type="primary">fluC</name>
    <name evidence="10" type="synonym">crcB</name>
    <name evidence="11" type="ORF">GB882_04790</name>
</gene>
<evidence type="ECO:0000256" key="3">
    <source>
        <dbReference type="ARBA" id="ARBA00022692"/>
    </source>
</evidence>
<evidence type="ECO:0000256" key="4">
    <source>
        <dbReference type="ARBA" id="ARBA00022989"/>
    </source>
</evidence>
<name>A0A7J9UW73_9MICO</name>